<organism evidence="14 15">
    <name type="scientific">Youngiibacter fragilis 232.1</name>
    <dbReference type="NCBI Taxonomy" id="994573"/>
    <lineage>
        <taxon>Bacteria</taxon>
        <taxon>Bacillati</taxon>
        <taxon>Bacillota</taxon>
        <taxon>Clostridia</taxon>
        <taxon>Eubacteriales</taxon>
        <taxon>Clostridiaceae</taxon>
        <taxon>Youngiibacter</taxon>
    </lineage>
</organism>
<feature type="binding site" evidence="13">
    <location>
        <position position="121"/>
    </location>
    <ligand>
        <name>Mg(2+)</name>
        <dbReference type="ChEBI" id="CHEBI:18420"/>
    </ligand>
</feature>
<keyword evidence="13" id="KW-0479">Metal-binding</keyword>
<name>V7IA30_9CLOT</name>
<comment type="catalytic activity">
    <reaction evidence="12">
        <text>oxaloacetate + H(+) = pyruvate + CO2</text>
        <dbReference type="Rhea" id="RHEA:15641"/>
        <dbReference type="ChEBI" id="CHEBI:15361"/>
        <dbReference type="ChEBI" id="CHEBI:15378"/>
        <dbReference type="ChEBI" id="CHEBI:16452"/>
        <dbReference type="ChEBI" id="CHEBI:16526"/>
        <dbReference type="EC" id="4.1.1.112"/>
    </reaction>
</comment>
<evidence type="ECO:0000256" key="13">
    <source>
        <dbReference type="PIRSR" id="PIRSR605493-1"/>
    </source>
</evidence>
<evidence type="ECO:0000256" key="12">
    <source>
        <dbReference type="ARBA" id="ARBA00047973"/>
    </source>
</evidence>
<comment type="cofactor">
    <cofactor evidence="13">
        <name>Mg(2+)</name>
        <dbReference type="ChEBI" id="CHEBI:18420"/>
    </cofactor>
</comment>
<dbReference type="eggNOG" id="COG0684">
    <property type="taxonomic scope" value="Bacteria"/>
</dbReference>
<dbReference type="Gene3D" id="3.50.30.40">
    <property type="entry name" value="Ribonuclease E inhibitor RraA/RraA-like"/>
    <property type="match status" value="1"/>
</dbReference>
<reference evidence="14 15" key="1">
    <citation type="journal article" date="2014" name="Genome Announc.">
        <title>Genome Sequence of Youngiibacter fragilis, the Type Strain of the Genus Youngiibacter.</title>
        <authorList>
            <person name="Wawrik C.B."/>
            <person name="Callaghan A.V."/>
            <person name="Stamps B.W."/>
            <person name="Wawrik B."/>
        </authorList>
    </citation>
    <scope>NUCLEOTIDE SEQUENCE [LARGE SCALE GENOMIC DNA]</scope>
    <source>
        <strain evidence="14 15">232.1</strain>
    </source>
</reference>
<dbReference type="GO" id="GO:0046872">
    <property type="term" value="F:metal ion binding"/>
    <property type="evidence" value="ECO:0007669"/>
    <property type="project" value="UniProtKB-KW"/>
</dbReference>
<feature type="binding site" evidence="13">
    <location>
        <position position="120"/>
    </location>
    <ligand>
        <name>substrate</name>
    </ligand>
</feature>
<dbReference type="NCBIfam" id="NF004850">
    <property type="entry name" value="PRK06201.1"/>
    <property type="match status" value="1"/>
</dbReference>
<dbReference type="InterPro" id="IPR036704">
    <property type="entry name" value="RraA/RraA-like_sf"/>
</dbReference>
<evidence type="ECO:0000313" key="15">
    <source>
        <dbReference type="Proteomes" id="UP000017747"/>
    </source>
</evidence>
<sequence length="239" mass="25650">MAVGFRIFTNPDGIDAEIIEAFRKLPGSNVADCMGRMSGMHSEIRRVSKDGCKMAGSAVTVKVRPGDNLMLHKALDMAREGDVIVVSNGGDRSHSLMGEIMVRHAEFRKLGGIVLDGPVRDIDTIRTLEIPIYATGTTPAGPYKEGPGEINVNITCGGVSLNPGDLVIGDDDGVVVVPREDLEEVLASALDFNRKDQGKVVESTAGRLNRAWVDKSLAEKGCEYIDLKTGKRLTGEQDG</sequence>
<comment type="similarity">
    <text evidence="3">Belongs to the class II aldolase/RraA-like family.</text>
</comment>
<comment type="catalytic activity">
    <reaction evidence="1">
        <text>4-hydroxy-4-methyl-2-oxoglutarate = 2 pyruvate</text>
        <dbReference type="Rhea" id="RHEA:22748"/>
        <dbReference type="ChEBI" id="CHEBI:15361"/>
        <dbReference type="ChEBI" id="CHEBI:58276"/>
        <dbReference type="EC" id="4.1.3.17"/>
    </reaction>
</comment>
<evidence type="ECO:0000256" key="6">
    <source>
        <dbReference type="ARBA" id="ARBA00012947"/>
    </source>
</evidence>
<evidence type="ECO:0000256" key="5">
    <source>
        <dbReference type="ARBA" id="ARBA00012213"/>
    </source>
</evidence>
<feature type="binding site" evidence="13">
    <location>
        <begin position="98"/>
        <end position="101"/>
    </location>
    <ligand>
        <name>substrate</name>
    </ligand>
</feature>
<dbReference type="EMBL" id="AXUN02000039">
    <property type="protein sequence ID" value="ETA82146.1"/>
    <property type="molecule type" value="Genomic_DNA"/>
</dbReference>
<dbReference type="GO" id="GO:0032259">
    <property type="term" value="P:methylation"/>
    <property type="evidence" value="ECO:0007669"/>
    <property type="project" value="UniProtKB-KW"/>
</dbReference>
<evidence type="ECO:0000256" key="11">
    <source>
        <dbReference type="ARBA" id="ARBA00032305"/>
    </source>
</evidence>
<keyword evidence="14" id="KW-0489">Methyltransferase</keyword>
<dbReference type="SUPFAM" id="SSF89562">
    <property type="entry name" value="RraA-like"/>
    <property type="match status" value="1"/>
</dbReference>
<evidence type="ECO:0000256" key="1">
    <source>
        <dbReference type="ARBA" id="ARBA00001342"/>
    </source>
</evidence>
<proteinExistence type="inferred from homology"/>
<comment type="caution">
    <text evidence="14">The sequence shown here is derived from an EMBL/GenBank/DDBJ whole genome shotgun (WGS) entry which is preliminary data.</text>
</comment>
<dbReference type="Proteomes" id="UP000017747">
    <property type="component" value="Unassembled WGS sequence"/>
</dbReference>
<evidence type="ECO:0000313" key="14">
    <source>
        <dbReference type="EMBL" id="ETA82146.1"/>
    </source>
</evidence>
<comment type="subunit">
    <text evidence="4">Homotrimer.</text>
</comment>
<keyword evidence="13" id="KW-0460">Magnesium</keyword>
<dbReference type="Pfam" id="PF03737">
    <property type="entry name" value="RraA-like"/>
    <property type="match status" value="1"/>
</dbReference>
<dbReference type="PANTHER" id="PTHR33254:SF4">
    <property type="entry name" value="4-HYDROXY-4-METHYL-2-OXOGLUTARATE ALDOLASE 3-RELATED"/>
    <property type="match status" value="1"/>
</dbReference>
<evidence type="ECO:0000256" key="3">
    <source>
        <dbReference type="ARBA" id="ARBA00008621"/>
    </source>
</evidence>
<comment type="cofactor">
    <cofactor evidence="2">
        <name>a divalent metal cation</name>
        <dbReference type="ChEBI" id="CHEBI:60240"/>
    </cofactor>
</comment>
<dbReference type="EC" id="4.1.1.112" evidence="6"/>
<dbReference type="STRING" id="994573.T472_0202690"/>
<dbReference type="RefSeq" id="WP_023389135.1">
    <property type="nucleotide sequence ID" value="NZ_AXUN02000039.1"/>
</dbReference>
<evidence type="ECO:0000256" key="7">
    <source>
        <dbReference type="ARBA" id="ARBA00016549"/>
    </source>
</evidence>
<dbReference type="EC" id="4.1.3.17" evidence="5"/>
<keyword evidence="14" id="KW-0808">Transferase</keyword>
<dbReference type="GO" id="GO:0047443">
    <property type="term" value="F:4-hydroxy-4-methyl-2-oxoglutarate aldolase activity"/>
    <property type="evidence" value="ECO:0007669"/>
    <property type="project" value="UniProtKB-EC"/>
</dbReference>
<evidence type="ECO:0000256" key="8">
    <source>
        <dbReference type="ARBA" id="ARBA00025046"/>
    </source>
</evidence>
<dbReference type="PANTHER" id="PTHR33254">
    <property type="entry name" value="4-HYDROXY-4-METHYL-2-OXOGLUTARATE ALDOLASE 3-RELATED"/>
    <property type="match status" value="1"/>
</dbReference>
<evidence type="ECO:0000256" key="10">
    <source>
        <dbReference type="ARBA" id="ARBA00030169"/>
    </source>
</evidence>
<dbReference type="GO" id="GO:0008948">
    <property type="term" value="F:oxaloacetate decarboxylase activity"/>
    <property type="evidence" value="ECO:0007669"/>
    <property type="project" value="UniProtKB-EC"/>
</dbReference>
<dbReference type="GO" id="GO:0008168">
    <property type="term" value="F:methyltransferase activity"/>
    <property type="evidence" value="ECO:0007669"/>
    <property type="project" value="UniProtKB-KW"/>
</dbReference>
<dbReference type="InterPro" id="IPR005493">
    <property type="entry name" value="RraA/RraA-like"/>
</dbReference>
<dbReference type="OrthoDB" id="9784786at2"/>
<evidence type="ECO:0000256" key="4">
    <source>
        <dbReference type="ARBA" id="ARBA00011233"/>
    </source>
</evidence>
<dbReference type="CDD" id="cd16841">
    <property type="entry name" value="RraA_family"/>
    <property type="match status" value="1"/>
</dbReference>
<dbReference type="AlphaFoldDB" id="V7IA30"/>
<gene>
    <name evidence="14" type="ORF">T472_0202690</name>
</gene>
<comment type="function">
    <text evidence="8">Catalyzes the aldol cleavage of 4-hydroxy-4-methyl-2-oxoglutarate (HMG) into 2 molecules of pyruvate. Also contains a secondary oxaloacetate (OAA) decarboxylase activity due to the common pyruvate enolate transition state formed following C-C bond cleavage in the retro-aldol and decarboxylation reactions.</text>
</comment>
<evidence type="ECO:0000256" key="9">
    <source>
        <dbReference type="ARBA" id="ARBA00029596"/>
    </source>
</evidence>
<protein>
    <recommendedName>
        <fullName evidence="7">Putative 4-hydroxy-4-methyl-2-oxoglutarate aldolase</fullName>
        <ecNumber evidence="6">4.1.1.112</ecNumber>
        <ecNumber evidence="5">4.1.3.17</ecNumber>
    </recommendedName>
    <alternativeName>
        <fullName evidence="11">Oxaloacetate decarboxylase</fullName>
    </alternativeName>
    <alternativeName>
        <fullName evidence="9">Regulator of ribonuclease activity homolog</fullName>
    </alternativeName>
    <alternativeName>
        <fullName evidence="10">RraA-like protein</fullName>
    </alternativeName>
</protein>
<evidence type="ECO:0000256" key="2">
    <source>
        <dbReference type="ARBA" id="ARBA00001968"/>
    </source>
</evidence>
<accession>V7IA30</accession>
<keyword evidence="15" id="KW-1185">Reference proteome</keyword>
<dbReference type="PATRIC" id="fig|994573.3.peg.502"/>